<keyword evidence="1" id="KW-0519">Myristate</keyword>
<dbReference type="Pfam" id="PF05300">
    <property type="entry name" value="MIC19_MIC25"/>
    <property type="match status" value="1"/>
</dbReference>
<accession>A0A8C5BFX1</accession>
<evidence type="ECO:0000256" key="2">
    <source>
        <dbReference type="ARBA" id="ARBA00022792"/>
    </source>
</evidence>
<dbReference type="Ensembl" id="ENSGMOT00000064782.1">
    <property type="protein sequence ID" value="ENSGMOP00000046345.1"/>
    <property type="gene ID" value="ENSGMOG00000032292.1"/>
</dbReference>
<keyword evidence="8" id="KW-0175">Coiled coil</keyword>
<evidence type="ECO:0000313" key="10">
    <source>
        <dbReference type="Ensembl" id="ENSGMOP00000046345.1"/>
    </source>
</evidence>
<dbReference type="PANTHER" id="PTHR21588">
    <property type="entry name" value="COILED-COIL-HELIX-COILED-COIL-HELIX DOMAIN CONTAINING 6"/>
    <property type="match status" value="1"/>
</dbReference>
<evidence type="ECO:0000256" key="7">
    <source>
        <dbReference type="ARBA" id="ARBA00034476"/>
    </source>
</evidence>
<dbReference type="GeneTree" id="ENSGT00390000000903"/>
<evidence type="ECO:0000256" key="1">
    <source>
        <dbReference type="ARBA" id="ARBA00022707"/>
    </source>
</evidence>
<reference evidence="10" key="1">
    <citation type="submission" date="2025-08" db="UniProtKB">
        <authorList>
            <consortium name="Ensembl"/>
        </authorList>
    </citation>
    <scope>IDENTIFICATION</scope>
</reference>
<keyword evidence="2" id="KW-0999">Mitochondrion inner membrane</keyword>
<protein>
    <submittedName>
        <fullName evidence="10">Coiled-coil-helix-coiled-coil-helix domain containing 6b</fullName>
    </submittedName>
</protein>
<feature type="compositionally biased region" description="Basic and acidic residues" evidence="9">
    <location>
        <begin position="32"/>
        <end position="41"/>
    </location>
</feature>
<evidence type="ECO:0000256" key="8">
    <source>
        <dbReference type="SAM" id="Coils"/>
    </source>
</evidence>
<sequence length="241" mass="26965">MGGNGSASRNVSFGLDEEEKVTVIEGVKLSDEVLRRMREAKASQGKGSPPHADHQKPAPSPSVAEIQEEMLKKFEQEQALVQEQLARLAQREKERDSPTALAAVGGNNVTSAMIMEQGRTHEELEKAKILPAELDAWAKQLERKERELATISAFYKEQLETLEKKNLDNYKQTTEQYAQAQTKAESHIRPRHTTAICTELQGQVFKCYRDNPQQTLACSSLARQYMNCIQQAKQGSSVNHG</sequence>
<dbReference type="GO" id="GO:0007007">
    <property type="term" value="P:inner mitochondrial membrane organization"/>
    <property type="evidence" value="ECO:0007669"/>
    <property type="project" value="TreeGrafter"/>
</dbReference>
<keyword evidence="5" id="KW-1015">Disulfide bond</keyword>
<organism evidence="10 11">
    <name type="scientific">Gadus morhua</name>
    <name type="common">Atlantic cod</name>
    <dbReference type="NCBI Taxonomy" id="8049"/>
    <lineage>
        <taxon>Eukaryota</taxon>
        <taxon>Metazoa</taxon>
        <taxon>Chordata</taxon>
        <taxon>Craniata</taxon>
        <taxon>Vertebrata</taxon>
        <taxon>Euteleostomi</taxon>
        <taxon>Actinopterygii</taxon>
        <taxon>Neopterygii</taxon>
        <taxon>Teleostei</taxon>
        <taxon>Neoteleostei</taxon>
        <taxon>Acanthomorphata</taxon>
        <taxon>Zeiogadaria</taxon>
        <taxon>Gadariae</taxon>
        <taxon>Gadiformes</taxon>
        <taxon>Gadoidei</taxon>
        <taxon>Gadidae</taxon>
        <taxon>Gadus</taxon>
    </lineage>
</organism>
<evidence type="ECO:0000256" key="5">
    <source>
        <dbReference type="ARBA" id="ARBA00023157"/>
    </source>
</evidence>
<dbReference type="PANTHER" id="PTHR21588:SF17">
    <property type="entry name" value="MICOS COMPLEX SUBUNIT MIC25 ISOFORM X1-RELATED"/>
    <property type="match status" value="1"/>
</dbReference>
<dbReference type="AlphaFoldDB" id="A0A8C5BFX1"/>
<dbReference type="Proteomes" id="UP000694546">
    <property type="component" value="Chromosome 13"/>
</dbReference>
<proteinExistence type="predicted"/>
<dbReference type="GO" id="GO:0061617">
    <property type="term" value="C:MICOS complex"/>
    <property type="evidence" value="ECO:0007669"/>
    <property type="project" value="InterPro"/>
</dbReference>
<dbReference type="InterPro" id="IPR052632">
    <property type="entry name" value="MICOS_subunit_Mic19"/>
</dbReference>
<feature type="region of interest" description="Disordered" evidence="9">
    <location>
        <begin position="32"/>
        <end position="63"/>
    </location>
</feature>
<evidence type="ECO:0000256" key="6">
    <source>
        <dbReference type="ARBA" id="ARBA00023288"/>
    </source>
</evidence>
<evidence type="ECO:0000256" key="3">
    <source>
        <dbReference type="ARBA" id="ARBA00023128"/>
    </source>
</evidence>
<name>A0A8C5BFX1_GADMO</name>
<gene>
    <name evidence="10" type="primary">chchd6b</name>
</gene>
<feature type="coiled-coil region" evidence="8">
    <location>
        <begin position="64"/>
        <end position="91"/>
    </location>
</feature>
<keyword evidence="6" id="KW-0449">Lipoprotein</keyword>
<evidence type="ECO:0000256" key="9">
    <source>
        <dbReference type="SAM" id="MobiDB-lite"/>
    </source>
</evidence>
<keyword evidence="11" id="KW-1185">Reference proteome</keyword>
<comment type="subcellular location">
    <subcellularLocation>
        <location evidence="7">Mitochondrion inner membrane</location>
        <topology evidence="7">Lipid-anchor</topology>
    </subcellularLocation>
</comment>
<evidence type="ECO:0000313" key="11">
    <source>
        <dbReference type="Proteomes" id="UP000694546"/>
    </source>
</evidence>
<keyword evidence="4" id="KW-0472">Membrane</keyword>
<reference evidence="10" key="2">
    <citation type="submission" date="2025-09" db="UniProtKB">
        <authorList>
            <consortium name="Ensembl"/>
        </authorList>
    </citation>
    <scope>IDENTIFICATION</scope>
</reference>
<dbReference type="InterPro" id="IPR007964">
    <property type="entry name" value="MIC19/MIC25"/>
</dbReference>
<keyword evidence="3" id="KW-0496">Mitochondrion</keyword>
<evidence type="ECO:0000256" key="4">
    <source>
        <dbReference type="ARBA" id="ARBA00023136"/>
    </source>
</evidence>